<dbReference type="Proteomes" id="UP000266723">
    <property type="component" value="Unassembled WGS sequence"/>
</dbReference>
<name>A0ABQ7DQ59_BRACR</name>
<evidence type="ECO:0000313" key="1">
    <source>
        <dbReference type="EMBL" id="KAF3579732.1"/>
    </source>
</evidence>
<sequence length="89" mass="9229">MKRQSIVGSEVLSIDIELVSVDVLRNLTATVALLQYHNYSNSRISATVSVDVLATVSVDVLATVSVDVLATVSVDVLATVSLGAATVPS</sequence>
<gene>
    <name evidence="1" type="ORF">DY000_02031164</name>
</gene>
<proteinExistence type="predicted"/>
<dbReference type="EMBL" id="QGKV02000649">
    <property type="protein sequence ID" value="KAF3579732.1"/>
    <property type="molecule type" value="Genomic_DNA"/>
</dbReference>
<reference evidence="1 2" key="1">
    <citation type="journal article" date="2020" name="BMC Genomics">
        <title>Intraspecific diversification of the crop wild relative Brassica cretica Lam. using demographic model selection.</title>
        <authorList>
            <person name="Kioukis A."/>
            <person name="Michalopoulou V.A."/>
            <person name="Briers L."/>
            <person name="Pirintsos S."/>
            <person name="Studholme D.J."/>
            <person name="Pavlidis P."/>
            <person name="Sarris P.F."/>
        </authorList>
    </citation>
    <scope>NUCLEOTIDE SEQUENCE [LARGE SCALE GENOMIC DNA]</scope>
    <source>
        <strain evidence="2">cv. PFS-1207/04</strain>
    </source>
</reference>
<keyword evidence="2" id="KW-1185">Reference proteome</keyword>
<accession>A0ABQ7DQ59</accession>
<protein>
    <submittedName>
        <fullName evidence="1">Uncharacterized protein</fullName>
    </submittedName>
</protein>
<evidence type="ECO:0000313" key="2">
    <source>
        <dbReference type="Proteomes" id="UP000266723"/>
    </source>
</evidence>
<organism evidence="1 2">
    <name type="scientific">Brassica cretica</name>
    <name type="common">Mustard</name>
    <dbReference type="NCBI Taxonomy" id="69181"/>
    <lineage>
        <taxon>Eukaryota</taxon>
        <taxon>Viridiplantae</taxon>
        <taxon>Streptophyta</taxon>
        <taxon>Embryophyta</taxon>
        <taxon>Tracheophyta</taxon>
        <taxon>Spermatophyta</taxon>
        <taxon>Magnoliopsida</taxon>
        <taxon>eudicotyledons</taxon>
        <taxon>Gunneridae</taxon>
        <taxon>Pentapetalae</taxon>
        <taxon>rosids</taxon>
        <taxon>malvids</taxon>
        <taxon>Brassicales</taxon>
        <taxon>Brassicaceae</taxon>
        <taxon>Brassiceae</taxon>
        <taxon>Brassica</taxon>
    </lineage>
</organism>
<comment type="caution">
    <text evidence="1">The sequence shown here is derived from an EMBL/GenBank/DDBJ whole genome shotgun (WGS) entry which is preliminary data.</text>
</comment>